<evidence type="ECO:0000256" key="3">
    <source>
        <dbReference type="ARBA" id="ARBA00022722"/>
    </source>
</evidence>
<comment type="similarity">
    <text evidence="7">Belongs to the RnpA family.</text>
</comment>
<dbReference type="Gene3D" id="3.30.230.10">
    <property type="match status" value="1"/>
</dbReference>
<dbReference type="InterPro" id="IPR020568">
    <property type="entry name" value="Ribosomal_Su5_D2-typ_SF"/>
</dbReference>
<dbReference type="InterPro" id="IPR014721">
    <property type="entry name" value="Ribsml_uS5_D2-typ_fold_subgr"/>
</dbReference>
<protein>
    <recommendedName>
        <fullName evidence="7 8">Ribonuclease P protein component</fullName>
        <shortName evidence="7">RNase P protein</shortName>
        <shortName evidence="7">RNaseP protein</shortName>
        <ecNumber evidence="7 8">3.1.26.5</ecNumber>
    </recommendedName>
    <alternativeName>
        <fullName evidence="7">Protein C5</fullName>
    </alternativeName>
</protein>
<dbReference type="HAMAP" id="MF_00227">
    <property type="entry name" value="RNase_P"/>
    <property type="match status" value="1"/>
</dbReference>
<evidence type="ECO:0000313" key="10">
    <source>
        <dbReference type="Proteomes" id="UP001597511"/>
    </source>
</evidence>
<keyword evidence="10" id="KW-1185">Reference proteome</keyword>
<gene>
    <name evidence="7 9" type="primary">rnpA</name>
    <name evidence="9" type="ORF">ACFS6H_08830</name>
</gene>
<proteinExistence type="inferred from homology"/>
<dbReference type="EMBL" id="JBHUOZ010000002">
    <property type="protein sequence ID" value="MFD2919808.1"/>
    <property type="molecule type" value="Genomic_DNA"/>
</dbReference>
<evidence type="ECO:0000256" key="8">
    <source>
        <dbReference type="NCBIfam" id="TIGR00188"/>
    </source>
</evidence>
<dbReference type="PANTHER" id="PTHR33992">
    <property type="entry name" value="RIBONUCLEASE P PROTEIN COMPONENT"/>
    <property type="match status" value="1"/>
</dbReference>
<dbReference type="Pfam" id="PF00825">
    <property type="entry name" value="Ribonuclease_P"/>
    <property type="match status" value="1"/>
</dbReference>
<name>A0ABW6A7Y4_9BACT</name>
<dbReference type="GO" id="GO:0004526">
    <property type="term" value="F:ribonuclease P activity"/>
    <property type="evidence" value="ECO:0007669"/>
    <property type="project" value="UniProtKB-EC"/>
</dbReference>
<comment type="function">
    <text evidence="1 7">RNaseP catalyzes the removal of the 5'-leader sequence from pre-tRNA to produce the mature 5'-terminus. It can also cleave other RNA substrates such as 4.5S RNA. The protein component plays an auxiliary but essential role in vivo by binding to the 5'-leader sequence and broadening the substrate specificity of the ribozyme.</text>
</comment>
<reference evidence="10" key="1">
    <citation type="journal article" date="2019" name="Int. J. Syst. Evol. Microbiol.">
        <title>The Global Catalogue of Microorganisms (GCM) 10K type strain sequencing project: providing services to taxonomists for standard genome sequencing and annotation.</title>
        <authorList>
            <consortium name="The Broad Institute Genomics Platform"/>
            <consortium name="The Broad Institute Genome Sequencing Center for Infectious Disease"/>
            <person name="Wu L."/>
            <person name="Ma J."/>
        </authorList>
    </citation>
    <scope>NUCLEOTIDE SEQUENCE [LARGE SCALE GENOMIC DNA]</scope>
    <source>
        <strain evidence="10">KCTC 23299</strain>
    </source>
</reference>
<comment type="catalytic activity">
    <reaction evidence="7">
        <text>Endonucleolytic cleavage of RNA, removing 5'-extranucleotides from tRNA precursor.</text>
        <dbReference type="EC" id="3.1.26.5"/>
    </reaction>
</comment>
<comment type="caution">
    <text evidence="9">The sequence shown here is derived from an EMBL/GenBank/DDBJ whole genome shotgun (WGS) entry which is preliminary data.</text>
</comment>
<evidence type="ECO:0000256" key="5">
    <source>
        <dbReference type="ARBA" id="ARBA00022801"/>
    </source>
</evidence>
<evidence type="ECO:0000313" key="9">
    <source>
        <dbReference type="EMBL" id="MFD2919808.1"/>
    </source>
</evidence>
<evidence type="ECO:0000256" key="6">
    <source>
        <dbReference type="ARBA" id="ARBA00022884"/>
    </source>
</evidence>
<comment type="subunit">
    <text evidence="7">Consists of a catalytic RNA component (M1 or rnpB) and a protein subunit.</text>
</comment>
<evidence type="ECO:0000256" key="2">
    <source>
        <dbReference type="ARBA" id="ARBA00022694"/>
    </source>
</evidence>
<keyword evidence="5 7" id="KW-0378">Hydrolase</keyword>
<dbReference type="InterPro" id="IPR000100">
    <property type="entry name" value="RNase_P"/>
</dbReference>
<dbReference type="Proteomes" id="UP001597511">
    <property type="component" value="Unassembled WGS sequence"/>
</dbReference>
<dbReference type="InterPro" id="IPR020539">
    <property type="entry name" value="RNase_P_CS"/>
</dbReference>
<keyword evidence="3 7" id="KW-0540">Nuclease</keyword>
<sequence length="139" mass="16071">MTPQPTYTLGKHLRLKSRKSIDAIFKTGQKINASPCKAFFIIQPFTGKNNPGVQFGVGVSKKYFKHAVDRNRIKRQMREAWRLQKTALQELLVQQNRRMEVFVIFTANELPEWQLVQEKIAVLLNKLLHEAGKIHTKTA</sequence>
<dbReference type="SUPFAM" id="SSF54211">
    <property type="entry name" value="Ribosomal protein S5 domain 2-like"/>
    <property type="match status" value="1"/>
</dbReference>
<accession>A0ABW6A7Y4</accession>
<keyword evidence="6 7" id="KW-0694">RNA-binding</keyword>
<organism evidence="9 10">
    <name type="scientific">Terrimonas rubra</name>
    <dbReference type="NCBI Taxonomy" id="1035890"/>
    <lineage>
        <taxon>Bacteria</taxon>
        <taxon>Pseudomonadati</taxon>
        <taxon>Bacteroidota</taxon>
        <taxon>Chitinophagia</taxon>
        <taxon>Chitinophagales</taxon>
        <taxon>Chitinophagaceae</taxon>
        <taxon>Terrimonas</taxon>
    </lineage>
</organism>
<dbReference type="PROSITE" id="PS00648">
    <property type="entry name" value="RIBONUCLEASE_P"/>
    <property type="match status" value="1"/>
</dbReference>
<keyword evidence="4 7" id="KW-0255">Endonuclease</keyword>
<keyword evidence="2 7" id="KW-0819">tRNA processing</keyword>
<dbReference type="PANTHER" id="PTHR33992:SF1">
    <property type="entry name" value="RIBONUCLEASE P PROTEIN COMPONENT"/>
    <property type="match status" value="1"/>
</dbReference>
<dbReference type="EC" id="3.1.26.5" evidence="7 8"/>
<evidence type="ECO:0000256" key="4">
    <source>
        <dbReference type="ARBA" id="ARBA00022759"/>
    </source>
</evidence>
<evidence type="ECO:0000256" key="1">
    <source>
        <dbReference type="ARBA" id="ARBA00002663"/>
    </source>
</evidence>
<evidence type="ECO:0000256" key="7">
    <source>
        <dbReference type="HAMAP-Rule" id="MF_00227"/>
    </source>
</evidence>
<dbReference type="RefSeq" id="WP_386097405.1">
    <property type="nucleotide sequence ID" value="NZ_JBHUOZ010000002.1"/>
</dbReference>
<dbReference type="NCBIfam" id="TIGR00188">
    <property type="entry name" value="rnpA"/>
    <property type="match status" value="1"/>
</dbReference>